<proteinExistence type="predicted"/>
<keyword evidence="1" id="KW-1133">Transmembrane helix</keyword>
<accession>A0A7K1SIK7</accession>
<dbReference type="RefSeq" id="WP_157588364.1">
    <property type="nucleotide sequence ID" value="NZ_WPIN01000012.1"/>
</dbReference>
<name>A0A7K1SIK7_9BACT</name>
<comment type="caution">
    <text evidence="2">The sequence shown here is derived from an EMBL/GenBank/DDBJ whole genome shotgun (WGS) entry which is preliminary data.</text>
</comment>
<evidence type="ECO:0000256" key="1">
    <source>
        <dbReference type="SAM" id="Phobius"/>
    </source>
</evidence>
<dbReference type="Proteomes" id="UP000436006">
    <property type="component" value="Unassembled WGS sequence"/>
</dbReference>
<dbReference type="EMBL" id="WPIN01000012">
    <property type="protein sequence ID" value="MVM33647.1"/>
    <property type="molecule type" value="Genomic_DNA"/>
</dbReference>
<keyword evidence="1" id="KW-0472">Membrane</keyword>
<feature type="transmembrane region" description="Helical" evidence="1">
    <location>
        <begin position="20"/>
        <end position="41"/>
    </location>
</feature>
<evidence type="ECO:0000313" key="3">
    <source>
        <dbReference type="Proteomes" id="UP000436006"/>
    </source>
</evidence>
<keyword evidence="1" id="KW-0812">Transmembrane</keyword>
<dbReference type="AlphaFoldDB" id="A0A7K1SIK7"/>
<organism evidence="2 3">
    <name type="scientific">Spirosoma arboris</name>
    <dbReference type="NCBI Taxonomy" id="2682092"/>
    <lineage>
        <taxon>Bacteria</taxon>
        <taxon>Pseudomonadati</taxon>
        <taxon>Bacteroidota</taxon>
        <taxon>Cytophagia</taxon>
        <taxon>Cytophagales</taxon>
        <taxon>Cytophagaceae</taxon>
        <taxon>Spirosoma</taxon>
    </lineage>
</organism>
<keyword evidence="3" id="KW-1185">Reference proteome</keyword>
<sequence>MNDSGLLKELLDSYNKQASLLWTVGAFVIVNIIVGIINLIAQYNIKKLDITVHKTNLQETKRLDLMNDLYKRMDSLRNIFNDNPTLQAELQSTFQFLSENGFYLKNGEMKVARECCDYFSTLLISQANKDIAKEKLFLENFKKEFIK</sequence>
<protein>
    <submittedName>
        <fullName evidence="2">Uncharacterized protein</fullName>
    </submittedName>
</protein>
<gene>
    <name evidence="2" type="ORF">GO755_26650</name>
</gene>
<reference evidence="2 3" key="1">
    <citation type="submission" date="2019-12" db="EMBL/GenBank/DDBJ databases">
        <title>Spirosoma sp. HMF4905 genome sequencing and assembly.</title>
        <authorList>
            <person name="Kang H."/>
            <person name="Cha I."/>
            <person name="Kim H."/>
            <person name="Joh K."/>
        </authorList>
    </citation>
    <scope>NUCLEOTIDE SEQUENCE [LARGE SCALE GENOMIC DNA]</scope>
    <source>
        <strain evidence="2 3">HMF4905</strain>
    </source>
</reference>
<evidence type="ECO:0000313" key="2">
    <source>
        <dbReference type="EMBL" id="MVM33647.1"/>
    </source>
</evidence>